<name>A0ABQ8VTK9_9AGAR</name>
<reference evidence="1" key="1">
    <citation type="submission" date="2022-08" db="EMBL/GenBank/DDBJ databases">
        <title>A Global Phylogenomic Analysis of the Shiitake Genus Lentinula.</title>
        <authorList>
            <consortium name="DOE Joint Genome Institute"/>
            <person name="Sierra-Patev S."/>
            <person name="Min B."/>
            <person name="Naranjo-Ortiz M."/>
            <person name="Looney B."/>
            <person name="Konkel Z."/>
            <person name="Slot J.C."/>
            <person name="Sakamoto Y."/>
            <person name="Steenwyk J.L."/>
            <person name="Rokas A."/>
            <person name="Carro J."/>
            <person name="Camarero S."/>
            <person name="Ferreira P."/>
            <person name="Molpeceres G."/>
            <person name="Ruiz-Duenas F.J."/>
            <person name="Serrano A."/>
            <person name="Henrissat B."/>
            <person name="Drula E."/>
            <person name="Hughes K.W."/>
            <person name="Mata J.L."/>
            <person name="Ishikawa N.K."/>
            <person name="Vargas-Isla R."/>
            <person name="Ushijima S."/>
            <person name="Smith C.A."/>
            <person name="Ahrendt S."/>
            <person name="Andreopoulos W."/>
            <person name="He G."/>
            <person name="Labutti K."/>
            <person name="Lipzen A."/>
            <person name="Ng V."/>
            <person name="Riley R."/>
            <person name="Sandor L."/>
            <person name="Barry K."/>
            <person name="Martinez A.T."/>
            <person name="Xiao Y."/>
            <person name="Gibbons J.G."/>
            <person name="Terashima K."/>
            <person name="Grigoriev I.V."/>
            <person name="Hibbett D.S."/>
        </authorList>
    </citation>
    <scope>NUCLEOTIDE SEQUENCE</scope>
    <source>
        <strain evidence="1">RHP3577 ss4</strain>
    </source>
</reference>
<accession>A0ABQ8VTK9</accession>
<protein>
    <recommendedName>
        <fullName evidence="3">F-box domain-containing protein</fullName>
    </recommendedName>
</protein>
<sequence length="238" mass="27499">MTWNLSNFDKFQPLLPSELLTYQRLSIDVSGMNWPPPSSSAAHRGAHRAAFATFVQRFYNMTSLVISGNLPLFDIADFDGALFCTHLTMYTGSILFMGALHHLCNLEFITLTDFDLLDSDIFTHFPTTFFWSTSRLQTYMWDEDALKHVLECSHSLSNLTMDVGDEDVEWMDILNFLSTVLECRPHLAKLTINAYIPPLEWVLLNKFHKFKQLCPDLTELVVDGRKWKYRLGMWSEVV</sequence>
<keyword evidence="2" id="KW-1185">Reference proteome</keyword>
<evidence type="ECO:0000313" key="2">
    <source>
        <dbReference type="Proteomes" id="UP001150217"/>
    </source>
</evidence>
<comment type="caution">
    <text evidence="1">The sequence shown here is derived from an EMBL/GenBank/DDBJ whole genome shotgun (WGS) entry which is preliminary data.</text>
</comment>
<dbReference type="EMBL" id="JANVFT010000010">
    <property type="protein sequence ID" value="KAJ4499700.1"/>
    <property type="molecule type" value="Genomic_DNA"/>
</dbReference>
<proteinExistence type="predicted"/>
<evidence type="ECO:0008006" key="3">
    <source>
        <dbReference type="Google" id="ProtNLM"/>
    </source>
</evidence>
<dbReference type="SUPFAM" id="SSF52047">
    <property type="entry name" value="RNI-like"/>
    <property type="match status" value="1"/>
</dbReference>
<gene>
    <name evidence="1" type="ORF">C8R41DRAFT_915423</name>
</gene>
<organism evidence="1 2">
    <name type="scientific">Lentinula lateritia</name>
    <dbReference type="NCBI Taxonomy" id="40482"/>
    <lineage>
        <taxon>Eukaryota</taxon>
        <taxon>Fungi</taxon>
        <taxon>Dikarya</taxon>
        <taxon>Basidiomycota</taxon>
        <taxon>Agaricomycotina</taxon>
        <taxon>Agaricomycetes</taxon>
        <taxon>Agaricomycetidae</taxon>
        <taxon>Agaricales</taxon>
        <taxon>Marasmiineae</taxon>
        <taxon>Omphalotaceae</taxon>
        <taxon>Lentinula</taxon>
    </lineage>
</organism>
<dbReference type="Proteomes" id="UP001150217">
    <property type="component" value="Unassembled WGS sequence"/>
</dbReference>
<evidence type="ECO:0000313" key="1">
    <source>
        <dbReference type="EMBL" id="KAJ4499700.1"/>
    </source>
</evidence>